<sequence length="474" mass="48919">MSTSAAGTNAVSTSAAGTSAATKPATTSRRTSLAFRITALCLAVAGVAVIVAGLVSARLVLSASRDVARASLSDQADVVTEQLGEMGRNARLRVVEVLRGQDIQVVAIGPGGKLVGDPQAVRAVRQAGGRSGTVGNLLVEVRSNVALVQPADNAGTGRQLIRNILFALGVGLLVAAVAGFLLGKLVARPLRETANVAQTMSTGRRDLRAPEHGPAEVAEVGGAVNALADALARSEARQREFLLSVSHELRTPLTAVTGFAESLADGVVSGDDVPRVGRTIGEEAHRLDRLVTDLLDLARLGADDFRVDLVDVDLRDLVSSAAEVWHARCAAKGVDFRLDLPTTPVPAHTDPRRLRQVLDGLLENALRLTPPGRPIVLALSDVLQVRDGGPGLSEEDYRIAFERGALHAKYERSRPVGTGVGLALVHGLVTKLGGTITAGPAPEGGAAFTVQLPHAGSVVGQGGPDPGRTAGHGG</sequence>
<dbReference type="Pfam" id="PF02518">
    <property type="entry name" value="HATPase_c"/>
    <property type="match status" value="1"/>
</dbReference>
<comment type="catalytic activity">
    <reaction evidence="1">
        <text>ATP + protein L-histidine = ADP + protein N-phospho-L-histidine.</text>
        <dbReference type="EC" id="2.7.13.3"/>
    </reaction>
</comment>
<dbReference type="InterPro" id="IPR003594">
    <property type="entry name" value="HATPase_dom"/>
</dbReference>
<dbReference type="EC" id="2.7.13.3" evidence="3"/>
<keyword evidence="7 14" id="KW-0812">Transmembrane</keyword>
<dbReference type="GO" id="GO:0005886">
    <property type="term" value="C:plasma membrane"/>
    <property type="evidence" value="ECO:0007669"/>
    <property type="project" value="UniProtKB-SubCell"/>
</dbReference>
<keyword evidence="6" id="KW-0808">Transferase</keyword>
<dbReference type="Pfam" id="PF00672">
    <property type="entry name" value="HAMP"/>
    <property type="match status" value="1"/>
</dbReference>
<dbReference type="OrthoDB" id="3190394at2"/>
<dbReference type="Gene3D" id="1.10.287.130">
    <property type="match status" value="1"/>
</dbReference>
<evidence type="ECO:0000256" key="1">
    <source>
        <dbReference type="ARBA" id="ARBA00000085"/>
    </source>
</evidence>
<evidence type="ECO:0000313" key="18">
    <source>
        <dbReference type="Proteomes" id="UP000272729"/>
    </source>
</evidence>
<comment type="caution">
    <text evidence="17">The sequence shown here is derived from an EMBL/GenBank/DDBJ whole genome shotgun (WGS) entry which is preliminary data.</text>
</comment>
<dbReference type="FunFam" id="1.10.287.130:FF:000001">
    <property type="entry name" value="Two-component sensor histidine kinase"/>
    <property type="match status" value="1"/>
</dbReference>
<feature type="transmembrane region" description="Helical" evidence="14">
    <location>
        <begin position="164"/>
        <end position="183"/>
    </location>
</feature>
<dbReference type="CDD" id="cd00082">
    <property type="entry name" value="HisKA"/>
    <property type="match status" value="1"/>
</dbReference>
<dbReference type="Proteomes" id="UP000272729">
    <property type="component" value="Unassembled WGS sequence"/>
</dbReference>
<dbReference type="PROSITE" id="PS50885">
    <property type="entry name" value="HAMP"/>
    <property type="match status" value="1"/>
</dbReference>
<keyword evidence="4" id="KW-1003">Cell membrane</keyword>
<keyword evidence="11 14" id="KW-1133">Transmembrane helix</keyword>
<dbReference type="InterPro" id="IPR004358">
    <property type="entry name" value="Sig_transdc_His_kin-like_C"/>
</dbReference>
<organism evidence="17 18">
    <name type="scientific">Saccharothrix variisporea</name>
    <dbReference type="NCBI Taxonomy" id="543527"/>
    <lineage>
        <taxon>Bacteria</taxon>
        <taxon>Bacillati</taxon>
        <taxon>Actinomycetota</taxon>
        <taxon>Actinomycetes</taxon>
        <taxon>Pseudonocardiales</taxon>
        <taxon>Pseudonocardiaceae</taxon>
        <taxon>Saccharothrix</taxon>
    </lineage>
</organism>
<feature type="region of interest" description="Disordered" evidence="13">
    <location>
        <begin position="1"/>
        <end position="25"/>
    </location>
</feature>
<keyword evidence="18" id="KW-1185">Reference proteome</keyword>
<dbReference type="AlphaFoldDB" id="A0A495X8R9"/>
<dbReference type="GO" id="GO:0000155">
    <property type="term" value="F:phosphorelay sensor kinase activity"/>
    <property type="evidence" value="ECO:0007669"/>
    <property type="project" value="InterPro"/>
</dbReference>
<evidence type="ECO:0000256" key="14">
    <source>
        <dbReference type="SAM" id="Phobius"/>
    </source>
</evidence>
<gene>
    <name evidence="17" type="ORF">DFJ66_3652</name>
</gene>
<feature type="transmembrane region" description="Helical" evidence="14">
    <location>
        <begin position="33"/>
        <end position="55"/>
    </location>
</feature>
<dbReference type="PRINTS" id="PR00344">
    <property type="entry name" value="BCTRLSENSOR"/>
</dbReference>
<evidence type="ECO:0000313" key="17">
    <source>
        <dbReference type="EMBL" id="RKT70392.1"/>
    </source>
</evidence>
<keyword evidence="12" id="KW-0902">Two-component regulatory system</keyword>
<dbReference type="InterPro" id="IPR003660">
    <property type="entry name" value="HAMP_dom"/>
</dbReference>
<dbReference type="Gene3D" id="3.30.565.10">
    <property type="entry name" value="Histidine kinase-like ATPase, C-terminal domain"/>
    <property type="match status" value="1"/>
</dbReference>
<feature type="domain" description="Histidine kinase" evidence="15">
    <location>
        <begin position="244"/>
        <end position="456"/>
    </location>
</feature>
<feature type="domain" description="HAMP" evidence="16">
    <location>
        <begin position="184"/>
        <end position="236"/>
    </location>
</feature>
<dbReference type="PROSITE" id="PS50109">
    <property type="entry name" value="HIS_KIN"/>
    <property type="match status" value="1"/>
</dbReference>
<keyword evidence="8" id="KW-0547">Nucleotide-binding</keyword>
<evidence type="ECO:0000256" key="9">
    <source>
        <dbReference type="ARBA" id="ARBA00022777"/>
    </source>
</evidence>
<evidence type="ECO:0000256" key="10">
    <source>
        <dbReference type="ARBA" id="ARBA00022840"/>
    </source>
</evidence>
<dbReference type="InterPro" id="IPR036097">
    <property type="entry name" value="HisK_dim/P_sf"/>
</dbReference>
<dbReference type="Gene3D" id="6.10.340.10">
    <property type="match status" value="1"/>
</dbReference>
<protein>
    <recommendedName>
        <fullName evidence="3">histidine kinase</fullName>
        <ecNumber evidence="3">2.7.13.3</ecNumber>
    </recommendedName>
</protein>
<evidence type="ECO:0000256" key="11">
    <source>
        <dbReference type="ARBA" id="ARBA00022989"/>
    </source>
</evidence>
<dbReference type="PANTHER" id="PTHR44936:SF10">
    <property type="entry name" value="SENSOR PROTEIN RSTB"/>
    <property type="match status" value="1"/>
</dbReference>
<evidence type="ECO:0000256" key="13">
    <source>
        <dbReference type="SAM" id="MobiDB-lite"/>
    </source>
</evidence>
<comment type="subcellular location">
    <subcellularLocation>
        <location evidence="2">Cell membrane</location>
        <topology evidence="2">Multi-pass membrane protein</topology>
    </subcellularLocation>
</comment>
<dbReference type="CDD" id="cd00075">
    <property type="entry name" value="HATPase"/>
    <property type="match status" value="1"/>
</dbReference>
<evidence type="ECO:0000256" key="6">
    <source>
        <dbReference type="ARBA" id="ARBA00022679"/>
    </source>
</evidence>
<dbReference type="EMBL" id="RBXR01000001">
    <property type="protein sequence ID" value="RKT70392.1"/>
    <property type="molecule type" value="Genomic_DNA"/>
</dbReference>
<evidence type="ECO:0000259" key="15">
    <source>
        <dbReference type="PROSITE" id="PS50109"/>
    </source>
</evidence>
<dbReference type="InterPro" id="IPR050980">
    <property type="entry name" value="2C_sensor_his_kinase"/>
</dbReference>
<dbReference type="PANTHER" id="PTHR44936">
    <property type="entry name" value="SENSOR PROTEIN CREC"/>
    <property type="match status" value="1"/>
</dbReference>
<dbReference type="SUPFAM" id="SSF55874">
    <property type="entry name" value="ATPase domain of HSP90 chaperone/DNA topoisomerase II/histidine kinase"/>
    <property type="match status" value="1"/>
</dbReference>
<dbReference type="SMART" id="SM00387">
    <property type="entry name" value="HATPase_c"/>
    <property type="match status" value="1"/>
</dbReference>
<keyword evidence="14" id="KW-0472">Membrane</keyword>
<dbReference type="RefSeq" id="WP_121222565.1">
    <property type="nucleotide sequence ID" value="NZ_JBIUBA010000005.1"/>
</dbReference>
<dbReference type="Pfam" id="PF00512">
    <property type="entry name" value="HisKA"/>
    <property type="match status" value="1"/>
</dbReference>
<keyword evidence="5" id="KW-0597">Phosphoprotein</keyword>
<accession>A0A495X8R9</accession>
<evidence type="ECO:0000256" key="8">
    <source>
        <dbReference type="ARBA" id="ARBA00022741"/>
    </source>
</evidence>
<evidence type="ECO:0000256" key="5">
    <source>
        <dbReference type="ARBA" id="ARBA00022553"/>
    </source>
</evidence>
<dbReference type="GO" id="GO:0005524">
    <property type="term" value="F:ATP binding"/>
    <property type="evidence" value="ECO:0007669"/>
    <property type="project" value="UniProtKB-KW"/>
</dbReference>
<evidence type="ECO:0000256" key="12">
    <source>
        <dbReference type="ARBA" id="ARBA00023012"/>
    </source>
</evidence>
<proteinExistence type="predicted"/>
<dbReference type="InterPro" id="IPR036890">
    <property type="entry name" value="HATPase_C_sf"/>
</dbReference>
<reference evidence="17 18" key="1">
    <citation type="submission" date="2018-10" db="EMBL/GenBank/DDBJ databases">
        <title>Sequencing the genomes of 1000 actinobacteria strains.</title>
        <authorList>
            <person name="Klenk H.-P."/>
        </authorList>
    </citation>
    <scope>NUCLEOTIDE SEQUENCE [LARGE SCALE GENOMIC DNA]</scope>
    <source>
        <strain evidence="17 18">DSM 43911</strain>
    </source>
</reference>
<evidence type="ECO:0000259" key="16">
    <source>
        <dbReference type="PROSITE" id="PS50885"/>
    </source>
</evidence>
<name>A0A495X8R9_9PSEU</name>
<keyword evidence="10" id="KW-0067">ATP-binding</keyword>
<dbReference type="SMART" id="SM00304">
    <property type="entry name" value="HAMP"/>
    <property type="match status" value="1"/>
</dbReference>
<dbReference type="SUPFAM" id="SSF47384">
    <property type="entry name" value="Homodimeric domain of signal transducing histidine kinase"/>
    <property type="match status" value="1"/>
</dbReference>
<dbReference type="SMART" id="SM00388">
    <property type="entry name" value="HisKA"/>
    <property type="match status" value="1"/>
</dbReference>
<dbReference type="InterPro" id="IPR005467">
    <property type="entry name" value="His_kinase_dom"/>
</dbReference>
<evidence type="ECO:0000256" key="3">
    <source>
        <dbReference type="ARBA" id="ARBA00012438"/>
    </source>
</evidence>
<evidence type="ECO:0000256" key="4">
    <source>
        <dbReference type="ARBA" id="ARBA00022475"/>
    </source>
</evidence>
<evidence type="ECO:0000256" key="2">
    <source>
        <dbReference type="ARBA" id="ARBA00004651"/>
    </source>
</evidence>
<keyword evidence="9 17" id="KW-0418">Kinase</keyword>
<evidence type="ECO:0000256" key="7">
    <source>
        <dbReference type="ARBA" id="ARBA00022692"/>
    </source>
</evidence>
<dbReference type="InterPro" id="IPR003661">
    <property type="entry name" value="HisK_dim/P_dom"/>
</dbReference>